<reference evidence="8 9" key="1">
    <citation type="submission" date="2016-11" db="EMBL/GenBank/DDBJ databases">
        <authorList>
            <person name="Jaros S."/>
            <person name="Januszkiewicz K."/>
            <person name="Wedrychowicz H."/>
        </authorList>
    </citation>
    <scope>NUCLEOTIDE SEQUENCE [LARGE SCALE GENOMIC DNA]</scope>
    <source>
        <strain evidence="8 9">DSM 46144</strain>
    </source>
</reference>
<accession>A0A1M7K3A3</accession>
<dbReference type="Proteomes" id="UP000184440">
    <property type="component" value="Unassembled WGS sequence"/>
</dbReference>
<dbReference type="InterPro" id="IPR043129">
    <property type="entry name" value="ATPase_NBD"/>
</dbReference>
<keyword evidence="9" id="KW-1185">Reference proteome</keyword>
<proteinExistence type="inferred from homology"/>
<dbReference type="GO" id="GO:0005524">
    <property type="term" value="F:ATP binding"/>
    <property type="evidence" value="ECO:0007669"/>
    <property type="project" value="UniProtKB-KW"/>
</dbReference>
<name>A0A1M7K3A3_9ACTN</name>
<evidence type="ECO:0000256" key="1">
    <source>
        <dbReference type="ARBA" id="ARBA00007381"/>
    </source>
</evidence>
<keyword evidence="7" id="KW-0472">Membrane</keyword>
<keyword evidence="7" id="KW-0812">Transmembrane</keyword>
<evidence type="ECO:0000256" key="4">
    <source>
        <dbReference type="ARBA" id="ARBA00023016"/>
    </source>
</evidence>
<keyword evidence="3" id="KW-0067">ATP-binding</keyword>
<dbReference type="PRINTS" id="PR00301">
    <property type="entry name" value="HEATSHOCK70"/>
</dbReference>
<evidence type="ECO:0000313" key="9">
    <source>
        <dbReference type="Proteomes" id="UP000184440"/>
    </source>
</evidence>
<feature type="compositionally biased region" description="Low complexity" evidence="6">
    <location>
        <begin position="407"/>
        <end position="416"/>
    </location>
</feature>
<dbReference type="Pfam" id="PF00012">
    <property type="entry name" value="HSP70"/>
    <property type="match status" value="1"/>
</dbReference>
<evidence type="ECO:0000256" key="3">
    <source>
        <dbReference type="ARBA" id="ARBA00022840"/>
    </source>
</evidence>
<dbReference type="STRING" id="134849.SAMN05443668_101978"/>
<dbReference type="Gene3D" id="3.30.420.40">
    <property type="match status" value="2"/>
</dbReference>
<feature type="region of interest" description="Disordered" evidence="6">
    <location>
        <begin position="348"/>
        <end position="371"/>
    </location>
</feature>
<evidence type="ECO:0000256" key="2">
    <source>
        <dbReference type="ARBA" id="ARBA00022741"/>
    </source>
</evidence>
<feature type="compositionally biased region" description="Polar residues" evidence="6">
    <location>
        <begin position="417"/>
        <end position="427"/>
    </location>
</feature>
<keyword evidence="4" id="KW-0346">Stress response</keyword>
<feature type="region of interest" description="Disordered" evidence="6">
    <location>
        <begin position="402"/>
        <end position="429"/>
    </location>
</feature>
<gene>
    <name evidence="8" type="ORF">SAMN05443668_101978</name>
</gene>
<evidence type="ECO:0000313" key="8">
    <source>
        <dbReference type="EMBL" id="SHM59307.1"/>
    </source>
</evidence>
<dbReference type="AlphaFoldDB" id="A0A1M7K3A3"/>
<dbReference type="RefSeq" id="WP_073251768.1">
    <property type="nucleotide sequence ID" value="NZ_FRCS01000001.1"/>
</dbReference>
<dbReference type="GO" id="GO:0140662">
    <property type="term" value="F:ATP-dependent protein folding chaperone"/>
    <property type="evidence" value="ECO:0007669"/>
    <property type="project" value="InterPro"/>
</dbReference>
<evidence type="ECO:0000256" key="6">
    <source>
        <dbReference type="SAM" id="MobiDB-lite"/>
    </source>
</evidence>
<dbReference type="Gene3D" id="3.90.640.10">
    <property type="entry name" value="Actin, Chain A, domain 4"/>
    <property type="match status" value="1"/>
</dbReference>
<comment type="similarity">
    <text evidence="1">Belongs to the heat shock protein 70 family.</text>
</comment>
<dbReference type="InterPro" id="IPR013126">
    <property type="entry name" value="Hsp_70_fam"/>
</dbReference>
<protein>
    <submittedName>
        <fullName evidence="8">Hsp70 protein</fullName>
    </submittedName>
</protein>
<dbReference type="InterPro" id="IPR018181">
    <property type="entry name" value="Heat_shock_70_CS"/>
</dbReference>
<dbReference type="OrthoDB" id="9766019at2"/>
<dbReference type="PANTHER" id="PTHR42749">
    <property type="entry name" value="CELL SHAPE-DETERMINING PROTEIN MREB"/>
    <property type="match status" value="1"/>
</dbReference>
<dbReference type="PROSITE" id="PS01036">
    <property type="entry name" value="HSP70_3"/>
    <property type="match status" value="1"/>
</dbReference>
<evidence type="ECO:0000256" key="7">
    <source>
        <dbReference type="SAM" id="Phobius"/>
    </source>
</evidence>
<dbReference type="PANTHER" id="PTHR42749:SF1">
    <property type="entry name" value="CELL SHAPE-DETERMINING PROTEIN MREB"/>
    <property type="match status" value="1"/>
</dbReference>
<dbReference type="SUPFAM" id="SSF53067">
    <property type="entry name" value="Actin-like ATPase domain"/>
    <property type="match status" value="2"/>
</dbReference>
<evidence type="ECO:0000256" key="5">
    <source>
        <dbReference type="ARBA" id="ARBA00023186"/>
    </source>
</evidence>
<sequence length="568" mass="60331">MTRRARLGIDFGTAHTVAVLRRSGREPRLLLFDGSPLLPSAVHAGPDGRLLTGRDAQHAGLTAPGAFEPHPKRCVDDRTVLLGDHEIAVSDLIAAVLRRVADEAAQALGEPPDEAVLTYPAAWANTRRGTLLTAASEVLPNVRLLPEPVAAAHHFAEATATLAPGESALVYDFGAGTFDASVVRRTPTGYEVLASEGLPDCGGLDVDAAIIANLGTVAIGQDATLWARLTSPETTSDQRYRRQLWDNVRTAKEVLSRATSTYVHLPLFDRDEVLGREQFEALVAPIVERTLTACRAALRTADVSPTAIYLTGGSSRIPAVATALHQRFDVVPTLVDQPEIAVAEGAVTADESAGPVASPAPPTPPADRSGRPARRRLAVFGAAAVVLSVLAVAGLARIGDDDRDAKAAPTPSASTSIRPVTANSPTPSYAPGVDPCLVGSWRRVQATVTVKIDGVDVVLRGTAGRTLKYGPDGVLTVTYDDPPLRGTYRGNEWVYRLSGRSTLRYRTANGTLFGTTQSVNGRWSLYRDGVYNNGGALQLNPEPDRYACIGDTLTSGGDFYSDEFVRVR</sequence>
<organism evidence="8 9">
    <name type="scientific">Cryptosporangium aurantiacum</name>
    <dbReference type="NCBI Taxonomy" id="134849"/>
    <lineage>
        <taxon>Bacteria</taxon>
        <taxon>Bacillati</taxon>
        <taxon>Actinomycetota</taxon>
        <taxon>Actinomycetes</taxon>
        <taxon>Cryptosporangiales</taxon>
        <taxon>Cryptosporangiaceae</taxon>
        <taxon>Cryptosporangium</taxon>
    </lineage>
</organism>
<dbReference type="EMBL" id="FRCS01000001">
    <property type="protein sequence ID" value="SHM59307.1"/>
    <property type="molecule type" value="Genomic_DNA"/>
</dbReference>
<keyword evidence="7" id="KW-1133">Transmembrane helix</keyword>
<keyword evidence="2" id="KW-0547">Nucleotide-binding</keyword>
<keyword evidence="5" id="KW-0143">Chaperone</keyword>
<feature type="transmembrane region" description="Helical" evidence="7">
    <location>
        <begin position="377"/>
        <end position="396"/>
    </location>
</feature>